<name>A0ABY6UFC3_BIOOC</name>
<comment type="caution">
    <text evidence="1">The sequence shown here is derived from an EMBL/GenBank/DDBJ whole genome shotgun (WGS) entry which is preliminary data.</text>
</comment>
<evidence type="ECO:0000313" key="1">
    <source>
        <dbReference type="EMBL" id="VUC28949.1"/>
    </source>
</evidence>
<reference evidence="1 2" key="1">
    <citation type="submission" date="2019-06" db="EMBL/GenBank/DDBJ databases">
        <authorList>
            <person name="Broberg M."/>
        </authorList>
    </citation>
    <scope>NUCLEOTIDE SEQUENCE [LARGE SCALE GENOMIC DNA]</scope>
</reference>
<dbReference type="EMBL" id="CABFNS010000795">
    <property type="protein sequence ID" value="VUC28949.1"/>
    <property type="molecule type" value="Genomic_DNA"/>
</dbReference>
<sequence>MPSTRHVKSASTGQTHIHVLPRDVTETALPALPRLGRGFALRRWLAQPPSEDHWSALNPPPGGSLAKFVWAEMAKITPAEGTTNDNKK</sequence>
<gene>
    <name evidence="1" type="ORF">CLO192961_LOCUS248248</name>
</gene>
<protein>
    <recommendedName>
        <fullName evidence="3">HIT domain-containing protein</fullName>
    </recommendedName>
</protein>
<proteinExistence type="predicted"/>
<evidence type="ECO:0000313" key="2">
    <source>
        <dbReference type="Proteomes" id="UP000766486"/>
    </source>
</evidence>
<dbReference type="Proteomes" id="UP000766486">
    <property type="component" value="Unassembled WGS sequence"/>
</dbReference>
<keyword evidence="2" id="KW-1185">Reference proteome</keyword>
<organism evidence="1 2">
    <name type="scientific">Bionectria ochroleuca</name>
    <name type="common">Gliocladium roseum</name>
    <dbReference type="NCBI Taxonomy" id="29856"/>
    <lineage>
        <taxon>Eukaryota</taxon>
        <taxon>Fungi</taxon>
        <taxon>Dikarya</taxon>
        <taxon>Ascomycota</taxon>
        <taxon>Pezizomycotina</taxon>
        <taxon>Sordariomycetes</taxon>
        <taxon>Hypocreomycetidae</taxon>
        <taxon>Hypocreales</taxon>
        <taxon>Bionectriaceae</taxon>
        <taxon>Clonostachys</taxon>
    </lineage>
</organism>
<evidence type="ECO:0008006" key="3">
    <source>
        <dbReference type="Google" id="ProtNLM"/>
    </source>
</evidence>
<accession>A0ABY6UFC3</accession>